<sequence length="44" mass="4910">DSDAEDQNGVFYQDLTTDEFNLTQLEERLISKIQSTTLAMKGGS</sequence>
<name>A0A3B0WCE2_9ZZZZ</name>
<protein>
    <submittedName>
        <fullName evidence="1">Uncharacterized protein</fullName>
    </submittedName>
</protein>
<proteinExistence type="predicted"/>
<organism evidence="1">
    <name type="scientific">hydrothermal vent metagenome</name>
    <dbReference type="NCBI Taxonomy" id="652676"/>
    <lineage>
        <taxon>unclassified sequences</taxon>
        <taxon>metagenomes</taxon>
        <taxon>ecological metagenomes</taxon>
    </lineage>
</organism>
<reference evidence="1" key="1">
    <citation type="submission" date="2018-06" db="EMBL/GenBank/DDBJ databases">
        <authorList>
            <person name="Zhirakovskaya E."/>
        </authorList>
    </citation>
    <scope>NUCLEOTIDE SEQUENCE</scope>
</reference>
<dbReference type="AlphaFoldDB" id="A0A3B0WCE2"/>
<dbReference type="EMBL" id="UOFA01000406">
    <property type="protein sequence ID" value="VAW48387.1"/>
    <property type="molecule type" value="Genomic_DNA"/>
</dbReference>
<evidence type="ECO:0000313" key="1">
    <source>
        <dbReference type="EMBL" id="VAW48387.1"/>
    </source>
</evidence>
<feature type="non-terminal residue" evidence="1">
    <location>
        <position position="1"/>
    </location>
</feature>
<accession>A0A3B0WCE2</accession>
<gene>
    <name evidence="1" type="ORF">MNBD_GAMMA02-196</name>
</gene>